<accession>A0A2T2WFG0</accession>
<evidence type="ECO:0000313" key="2">
    <source>
        <dbReference type="Proteomes" id="UP000242699"/>
    </source>
</evidence>
<protein>
    <submittedName>
        <fullName evidence="1">Uncharacterized protein</fullName>
    </submittedName>
</protein>
<organism evidence="1 2">
    <name type="scientific">Sulfobacillus benefaciens</name>
    <dbReference type="NCBI Taxonomy" id="453960"/>
    <lineage>
        <taxon>Bacteria</taxon>
        <taxon>Bacillati</taxon>
        <taxon>Bacillota</taxon>
        <taxon>Clostridia</taxon>
        <taxon>Eubacteriales</taxon>
        <taxon>Clostridiales Family XVII. Incertae Sedis</taxon>
        <taxon>Sulfobacillus</taxon>
    </lineage>
</organism>
<proteinExistence type="predicted"/>
<reference evidence="1 2" key="1">
    <citation type="journal article" date="2014" name="BMC Genomics">
        <title>Comparison of environmental and isolate Sulfobacillus genomes reveals diverse carbon, sulfur, nitrogen, and hydrogen metabolisms.</title>
        <authorList>
            <person name="Justice N.B."/>
            <person name="Norman A."/>
            <person name="Brown C.T."/>
            <person name="Singh A."/>
            <person name="Thomas B.C."/>
            <person name="Banfield J.F."/>
        </authorList>
    </citation>
    <scope>NUCLEOTIDE SEQUENCE [LARGE SCALE GENOMIC DNA]</scope>
    <source>
        <strain evidence="1">AMDSBA1</strain>
    </source>
</reference>
<name>A0A2T2WFG0_9FIRM</name>
<evidence type="ECO:0000313" key="1">
    <source>
        <dbReference type="EMBL" id="PSR20974.1"/>
    </source>
</evidence>
<gene>
    <name evidence="1" type="ORF">C7B43_21590</name>
</gene>
<sequence length="91" mass="9646">MNFLLLSYDFMPLPLWGAGTSSAAITGELVTRGHKVTVISTPMDRSSGKGSYKGASVIRTTGQLVLHGRTLLEQLLRSGGNMVNVGANPRS</sequence>
<dbReference type="EMBL" id="PXYT01000149">
    <property type="protein sequence ID" value="PSR20974.1"/>
    <property type="molecule type" value="Genomic_DNA"/>
</dbReference>
<dbReference type="Proteomes" id="UP000242699">
    <property type="component" value="Unassembled WGS sequence"/>
</dbReference>
<dbReference type="AlphaFoldDB" id="A0A2T2WFG0"/>
<comment type="caution">
    <text evidence="1">The sequence shown here is derived from an EMBL/GenBank/DDBJ whole genome shotgun (WGS) entry which is preliminary data.</text>
</comment>